<reference evidence="1" key="1">
    <citation type="submission" date="2017-08" db="EMBL/GenBank/DDBJ databases">
        <authorList>
            <consortium name="Urmite Genomes"/>
        </authorList>
    </citation>
    <scope>NUCLEOTIDE SEQUENCE [LARGE SCALE GENOMIC DNA]</scope>
    <source>
        <strain evidence="1">IHUMI-LCC2</strain>
    </source>
</reference>
<accession>A0A2I2L4I0</accession>
<dbReference type="Proteomes" id="UP000236316">
    <property type="component" value="Segment"/>
</dbReference>
<proteinExistence type="predicted"/>
<name>A0A2I2L4I0_9VIRU</name>
<evidence type="ECO:0000313" key="2">
    <source>
        <dbReference type="Proteomes" id="UP000236316"/>
    </source>
</evidence>
<dbReference type="KEGG" id="vg:35382348"/>
<sequence length="425" mass="46904">MYMDKMGNGGSGPVDEFCTEIASGDIAWYALVSQFTGNDSTGTLGNRTFINISPYRTIEAASDALINALGNNQIQRGQIIILRNPNNPDGNSYTQNGDLVLRRRIFLRGSSDQAGNFSAGLTLNTGGGQLLAVTGNVIFEGANRLDSIIIIADSFTGQRITCTSVTGTVLVARQNRDKTNGTFMNFTDSQISIKDSKIEADGKNLLELNDSLFQLNNCQISNLDSDLCLELNNSKCYMEQCNLKTDCEKFLDANNNSTLEVNSSSITIDGDNVILNDIDRTSNSLYKLSTLDIEGKNVKDVTNGNKVKYDNDLLLGNYLGLLNSKTAEYKVLTDEGVITSTEAKIIRGANKYVITQDDVDIIFKDSGILVIKLPDESYNGRKLTLKFINVKERRLQGRFNKDDVEQLKTLKVLNLEYVDGVWYLM</sequence>
<dbReference type="GeneID" id="35382348"/>
<gene>
    <name evidence="1" type="ORF">ORPV_548</name>
</gene>
<protein>
    <submittedName>
        <fullName evidence="1">P22 tailspike C-terminal domain-like protein</fullName>
    </submittedName>
</protein>
<evidence type="ECO:0000313" key="1">
    <source>
        <dbReference type="EMBL" id="SNW62452.1"/>
    </source>
</evidence>
<dbReference type="EMBL" id="LT906555">
    <property type="protein sequence ID" value="SNW62452.1"/>
    <property type="molecule type" value="Genomic_DNA"/>
</dbReference>
<dbReference type="RefSeq" id="YP_009448754.1">
    <property type="nucleotide sequence ID" value="NC_036594.1"/>
</dbReference>
<organism evidence="1">
    <name type="scientific">Orpheovirus IHUMI-LCC2</name>
    <dbReference type="NCBI Taxonomy" id="2023057"/>
    <lineage>
        <taxon>Viruses</taxon>
        <taxon>Varidnaviria</taxon>
        <taxon>Bamfordvirae</taxon>
        <taxon>Nucleocytoviricota</taxon>
        <taxon>Megaviricetes</taxon>
        <taxon>Pimascovirales</taxon>
        <taxon>Ocovirineae</taxon>
        <taxon>Orpheoviridae</taxon>
        <taxon>Alphaorpheovirus</taxon>
        <taxon>Alphaorpheovirus massiliense</taxon>
    </lineage>
</organism>
<keyword evidence="2" id="KW-1185">Reference proteome</keyword>